<protein>
    <submittedName>
        <fullName evidence="7">Rhomboid family intramembrane serine protease</fullName>
    </submittedName>
</protein>
<evidence type="ECO:0000313" key="7">
    <source>
        <dbReference type="EMBL" id="TCC61248.1"/>
    </source>
</evidence>
<name>A0A4R0KSP8_9ACTN</name>
<feature type="transmembrane region" description="Helical" evidence="5">
    <location>
        <begin position="89"/>
        <end position="116"/>
    </location>
</feature>
<dbReference type="AlphaFoldDB" id="A0A4R0KSP8"/>
<dbReference type="PANTHER" id="PTHR43731:SF9">
    <property type="entry name" value="SLR1461 PROTEIN"/>
    <property type="match status" value="1"/>
</dbReference>
<reference evidence="7 8" key="1">
    <citation type="submission" date="2019-02" db="EMBL/GenBank/DDBJ databases">
        <title>Kribbella capetownensis sp. nov. and Kribbella speibonae sp. nov., isolated from soil.</title>
        <authorList>
            <person name="Curtis S.M."/>
            <person name="Norton I."/>
            <person name="Everest G.J."/>
            <person name="Meyers P.R."/>
        </authorList>
    </citation>
    <scope>NUCLEOTIDE SEQUENCE [LARGE SCALE GENOMIC DNA]</scope>
    <source>
        <strain evidence="7 8">NRRL B-24813</strain>
    </source>
</reference>
<organism evidence="7 8">
    <name type="scientific">Kribbella pittospori</name>
    <dbReference type="NCBI Taxonomy" id="722689"/>
    <lineage>
        <taxon>Bacteria</taxon>
        <taxon>Bacillati</taxon>
        <taxon>Actinomycetota</taxon>
        <taxon>Actinomycetes</taxon>
        <taxon>Propionibacteriales</taxon>
        <taxon>Kribbellaceae</taxon>
        <taxon>Kribbella</taxon>
    </lineage>
</organism>
<feature type="transmembrane region" description="Helical" evidence="5">
    <location>
        <begin position="176"/>
        <end position="194"/>
    </location>
</feature>
<dbReference type="Pfam" id="PF01694">
    <property type="entry name" value="Rhomboid"/>
    <property type="match status" value="1"/>
</dbReference>
<dbReference type="PANTHER" id="PTHR43731">
    <property type="entry name" value="RHOMBOID PROTEASE"/>
    <property type="match status" value="1"/>
</dbReference>
<feature type="transmembrane region" description="Helical" evidence="5">
    <location>
        <begin position="122"/>
        <end position="143"/>
    </location>
</feature>
<dbReference type="EMBL" id="SJKB01000005">
    <property type="protein sequence ID" value="TCC61248.1"/>
    <property type="molecule type" value="Genomic_DNA"/>
</dbReference>
<evidence type="ECO:0000256" key="5">
    <source>
        <dbReference type="SAM" id="Phobius"/>
    </source>
</evidence>
<dbReference type="OrthoDB" id="465874at2"/>
<dbReference type="GO" id="GO:0006508">
    <property type="term" value="P:proteolysis"/>
    <property type="evidence" value="ECO:0007669"/>
    <property type="project" value="UniProtKB-KW"/>
</dbReference>
<dbReference type="InterPro" id="IPR050925">
    <property type="entry name" value="Rhomboid_protease_S54"/>
</dbReference>
<dbReference type="GO" id="GO:0016020">
    <property type="term" value="C:membrane"/>
    <property type="evidence" value="ECO:0007669"/>
    <property type="project" value="UniProtKB-SubCell"/>
</dbReference>
<keyword evidence="8" id="KW-1185">Reference proteome</keyword>
<comment type="subcellular location">
    <subcellularLocation>
        <location evidence="1">Membrane</location>
        <topology evidence="1">Multi-pass membrane protein</topology>
    </subcellularLocation>
</comment>
<evidence type="ECO:0000259" key="6">
    <source>
        <dbReference type="Pfam" id="PF01694"/>
    </source>
</evidence>
<sequence length="210" mass="22002">MSSQIPAKRTGRAVDAARIGSGLKLLGVLVGLMWLSEIIDAATNGALDQYGIIARDPQGLIGIITAPFLHLGFGHLISNTLPLVTLGLLIAVGGAARLFAVTAIVTVIGGFGTWLISPPNTITIGASGLVFGYAAYLIMRGLFNRRIGQVLVGVVVVLVWGSALLGGLLPQDGISWQGHLFGAIAGVLAAWILADDRPKRKPVRQVRQVR</sequence>
<proteinExistence type="predicted"/>
<dbReference type="Gene3D" id="1.20.1540.10">
    <property type="entry name" value="Rhomboid-like"/>
    <property type="match status" value="1"/>
</dbReference>
<evidence type="ECO:0000313" key="8">
    <source>
        <dbReference type="Proteomes" id="UP000291144"/>
    </source>
</evidence>
<keyword evidence="7" id="KW-0645">Protease</keyword>
<feature type="transmembrane region" description="Helical" evidence="5">
    <location>
        <begin position="21"/>
        <end position="39"/>
    </location>
</feature>
<dbReference type="RefSeq" id="WP_131357588.1">
    <property type="nucleotide sequence ID" value="NZ_SJKB01000005.1"/>
</dbReference>
<feature type="domain" description="Peptidase S54 rhomboid" evidence="6">
    <location>
        <begin position="60"/>
        <end position="194"/>
    </location>
</feature>
<dbReference type="InterPro" id="IPR022764">
    <property type="entry name" value="Peptidase_S54_rhomboid_dom"/>
</dbReference>
<feature type="transmembrane region" description="Helical" evidence="5">
    <location>
        <begin position="150"/>
        <end position="170"/>
    </location>
</feature>
<evidence type="ECO:0000256" key="1">
    <source>
        <dbReference type="ARBA" id="ARBA00004141"/>
    </source>
</evidence>
<accession>A0A4R0KSP8</accession>
<gene>
    <name evidence="7" type="ORF">E0H73_18580</name>
</gene>
<keyword evidence="7" id="KW-0378">Hydrolase</keyword>
<evidence type="ECO:0000256" key="2">
    <source>
        <dbReference type="ARBA" id="ARBA00022692"/>
    </source>
</evidence>
<dbReference type="SUPFAM" id="SSF144091">
    <property type="entry name" value="Rhomboid-like"/>
    <property type="match status" value="1"/>
</dbReference>
<evidence type="ECO:0000256" key="4">
    <source>
        <dbReference type="ARBA" id="ARBA00023136"/>
    </source>
</evidence>
<keyword evidence="4 5" id="KW-0472">Membrane</keyword>
<keyword evidence="2 5" id="KW-0812">Transmembrane</keyword>
<dbReference type="Proteomes" id="UP000291144">
    <property type="component" value="Unassembled WGS sequence"/>
</dbReference>
<comment type="caution">
    <text evidence="7">The sequence shown here is derived from an EMBL/GenBank/DDBJ whole genome shotgun (WGS) entry which is preliminary data.</text>
</comment>
<dbReference type="GO" id="GO:0004252">
    <property type="term" value="F:serine-type endopeptidase activity"/>
    <property type="evidence" value="ECO:0007669"/>
    <property type="project" value="InterPro"/>
</dbReference>
<evidence type="ECO:0000256" key="3">
    <source>
        <dbReference type="ARBA" id="ARBA00022989"/>
    </source>
</evidence>
<keyword evidence="3 5" id="KW-1133">Transmembrane helix</keyword>
<dbReference type="InterPro" id="IPR035952">
    <property type="entry name" value="Rhomboid-like_sf"/>
</dbReference>
<feature type="transmembrane region" description="Helical" evidence="5">
    <location>
        <begin position="59"/>
        <end position="77"/>
    </location>
</feature>